<gene>
    <name evidence="2" type="ORF">UFOPK3927_01643</name>
</gene>
<evidence type="ECO:0000313" key="2">
    <source>
        <dbReference type="EMBL" id="CAB4996901.1"/>
    </source>
</evidence>
<dbReference type="AlphaFoldDB" id="A0A6J7NUX6"/>
<accession>A0A6J7NUX6</accession>
<name>A0A6J7NUX6_9ZZZZ</name>
<evidence type="ECO:0000259" key="1">
    <source>
        <dbReference type="Pfam" id="PF09924"/>
    </source>
</evidence>
<sequence length="94" mass="10558">MTQRAAKLLLNVMSPFYQIKSLKEFNQRLHPEWVPRCIAYEGFRSLPRVALLYSAAEGFLTLPVIGKYLLPRTVLHPGHPVIGGVAQPRSEDSA</sequence>
<dbReference type="Pfam" id="PF09924">
    <property type="entry name" value="LPG_synthase_C"/>
    <property type="match status" value="1"/>
</dbReference>
<feature type="domain" description="Phosphatidylglycerol lysyltransferase C-terminal" evidence="1">
    <location>
        <begin position="2"/>
        <end position="40"/>
    </location>
</feature>
<dbReference type="EMBL" id="CAFBOK010000241">
    <property type="protein sequence ID" value="CAB4996901.1"/>
    <property type="molecule type" value="Genomic_DNA"/>
</dbReference>
<proteinExistence type="predicted"/>
<protein>
    <submittedName>
        <fullName evidence="2">Unannotated protein</fullName>
    </submittedName>
</protein>
<dbReference type="InterPro" id="IPR024320">
    <property type="entry name" value="LPG_synthase_C"/>
</dbReference>
<reference evidence="2" key="1">
    <citation type="submission" date="2020-05" db="EMBL/GenBank/DDBJ databases">
        <authorList>
            <person name="Chiriac C."/>
            <person name="Salcher M."/>
            <person name="Ghai R."/>
            <person name="Kavagutti S V."/>
        </authorList>
    </citation>
    <scope>NUCLEOTIDE SEQUENCE</scope>
</reference>
<organism evidence="2">
    <name type="scientific">freshwater metagenome</name>
    <dbReference type="NCBI Taxonomy" id="449393"/>
    <lineage>
        <taxon>unclassified sequences</taxon>
        <taxon>metagenomes</taxon>
        <taxon>ecological metagenomes</taxon>
    </lineage>
</organism>